<feature type="transmembrane region" description="Helical" evidence="2">
    <location>
        <begin position="70"/>
        <end position="88"/>
    </location>
</feature>
<feature type="region of interest" description="Disordered" evidence="1">
    <location>
        <begin position="1"/>
        <end position="42"/>
    </location>
</feature>
<dbReference type="EMBL" id="JABZXR010000006">
    <property type="protein sequence ID" value="MBF1663374.1"/>
    <property type="molecule type" value="Genomic_DNA"/>
</dbReference>
<keyword evidence="2" id="KW-0812">Transmembrane</keyword>
<name>A0A930L3Y6_9MICC</name>
<reference evidence="3" key="1">
    <citation type="submission" date="2020-04" db="EMBL/GenBank/DDBJ databases">
        <title>Deep metagenomics examines the oral microbiome during advanced dental caries in children, revealing novel taxa and co-occurrences with host molecules.</title>
        <authorList>
            <person name="Baker J.L."/>
            <person name="Morton J.T."/>
            <person name="Dinis M."/>
            <person name="Alvarez R."/>
            <person name="Tran N.C."/>
            <person name="Knight R."/>
            <person name="Edlund A."/>
        </authorList>
    </citation>
    <scope>NUCLEOTIDE SEQUENCE</scope>
    <source>
        <strain evidence="3">JCVI_44_bin.2</strain>
    </source>
</reference>
<keyword evidence="2" id="KW-1133">Transmembrane helix</keyword>
<organism evidence="3 4">
    <name type="scientific">Rothia mucilaginosa</name>
    <dbReference type="NCBI Taxonomy" id="43675"/>
    <lineage>
        <taxon>Bacteria</taxon>
        <taxon>Bacillati</taxon>
        <taxon>Actinomycetota</taxon>
        <taxon>Actinomycetes</taxon>
        <taxon>Micrococcales</taxon>
        <taxon>Micrococcaceae</taxon>
        <taxon>Rothia</taxon>
    </lineage>
</organism>
<gene>
    <name evidence="3" type="ORF">HXO64_02315</name>
</gene>
<dbReference type="AlphaFoldDB" id="A0A930L3Y6"/>
<accession>A0A930L3Y6</accession>
<evidence type="ECO:0000313" key="3">
    <source>
        <dbReference type="EMBL" id="MBF1663374.1"/>
    </source>
</evidence>
<keyword evidence="2" id="KW-0472">Membrane</keyword>
<proteinExistence type="predicted"/>
<evidence type="ECO:0000313" key="4">
    <source>
        <dbReference type="Proteomes" id="UP000756427"/>
    </source>
</evidence>
<evidence type="ECO:0000256" key="1">
    <source>
        <dbReference type="SAM" id="MobiDB-lite"/>
    </source>
</evidence>
<evidence type="ECO:0000256" key="2">
    <source>
        <dbReference type="SAM" id="Phobius"/>
    </source>
</evidence>
<comment type="caution">
    <text evidence="3">The sequence shown here is derived from an EMBL/GenBank/DDBJ whole genome shotgun (WGS) entry which is preliminary data.</text>
</comment>
<protein>
    <submittedName>
        <fullName evidence="3">Uncharacterized protein</fullName>
    </submittedName>
</protein>
<feature type="compositionally biased region" description="Basic residues" evidence="1">
    <location>
        <begin position="1"/>
        <end position="21"/>
    </location>
</feature>
<dbReference type="Proteomes" id="UP000756427">
    <property type="component" value="Unassembled WGS sequence"/>
</dbReference>
<dbReference type="RefSeq" id="WP_303975244.1">
    <property type="nucleotide sequence ID" value="NZ_JABZXR010000006.1"/>
</dbReference>
<sequence>MKKNSPRKKNVSKKRNTSKKKNYPEANYITETGAPKKTRKKRYTKKKKNNFDFIEDLRKIAKAAWDARDAVIFVAVMLGGLVFIHFMTNYNPGNESAICTVTSVEIVEHEDPYWTSGEFETEECGIITSSKSPDGIPIRKYLQNFETGKKYRAYKSFDTRNDEFDFSVLRFEEIKE</sequence>